<keyword evidence="3" id="KW-1185">Reference proteome</keyword>
<sequence>MVVEFCFVIYTLYCLKIVILFKLKNIYTKIILILIVYLILVFTLLFGFFYNEKVNIAGIRVTKGNFKNFEGGGIELLLEDNKMLFPIIKEGNKYYIINNTFLKHGEKVEILFKDNNAFLFINDEFLPRKGEFIFLNNRNSKVINSNGEKIDIDIAGKIVIIKNGDEYVFLNGNLGWDYLKKDEKIRIRIEEDNFVYNLINLFLFLFGVIYFWLKLYGKKNEEYFDYITIVEIKNTKILLDRNKYDKFLTLSMFGLTIPNIWKIATITNIGEMQKQINVWSFGWLFIFSIILFCIITSREISEYVKKLKNEKS</sequence>
<feature type="transmembrane region" description="Helical" evidence="1">
    <location>
        <begin position="276"/>
        <end position="296"/>
    </location>
</feature>
<accession>A0A510K0A0</accession>
<keyword evidence="1" id="KW-1133">Transmembrane helix</keyword>
<organism evidence="2 3">
    <name type="scientific">Leptotrichia trevisanii</name>
    <dbReference type="NCBI Taxonomy" id="109328"/>
    <lineage>
        <taxon>Bacteria</taxon>
        <taxon>Fusobacteriati</taxon>
        <taxon>Fusobacteriota</taxon>
        <taxon>Fusobacteriia</taxon>
        <taxon>Fusobacteriales</taxon>
        <taxon>Leptotrichiaceae</taxon>
        <taxon>Leptotrichia</taxon>
    </lineage>
</organism>
<name>A0A510K0A0_9FUSO</name>
<proteinExistence type="predicted"/>
<gene>
    <name evidence="2" type="ORF">JMUB3870_1187</name>
</gene>
<evidence type="ECO:0000313" key="2">
    <source>
        <dbReference type="EMBL" id="BBM45069.1"/>
    </source>
</evidence>
<reference evidence="2 3" key="1">
    <citation type="submission" date="2019-07" db="EMBL/GenBank/DDBJ databases">
        <title>Complete Genome Sequence of Leptotrichia trevisanii Strain JMUB3870.</title>
        <authorList>
            <person name="Watanabe S."/>
            <person name="Cui L."/>
        </authorList>
    </citation>
    <scope>NUCLEOTIDE SEQUENCE [LARGE SCALE GENOMIC DNA]</scope>
    <source>
        <strain evidence="2 3">JMUB3870</strain>
    </source>
</reference>
<protein>
    <submittedName>
        <fullName evidence="2">Uncharacterized protein</fullName>
    </submittedName>
</protein>
<feature type="transmembrane region" description="Helical" evidence="1">
    <location>
        <begin position="247"/>
        <end position="264"/>
    </location>
</feature>
<dbReference type="Proteomes" id="UP000422644">
    <property type="component" value="Chromosome"/>
</dbReference>
<evidence type="ECO:0000313" key="3">
    <source>
        <dbReference type="Proteomes" id="UP000422644"/>
    </source>
</evidence>
<keyword evidence="1" id="KW-0472">Membrane</keyword>
<feature type="transmembrane region" description="Helical" evidence="1">
    <location>
        <begin position="194"/>
        <end position="213"/>
    </location>
</feature>
<keyword evidence="1" id="KW-0812">Transmembrane</keyword>
<dbReference type="AlphaFoldDB" id="A0A510K0A0"/>
<evidence type="ECO:0000256" key="1">
    <source>
        <dbReference type="SAM" id="Phobius"/>
    </source>
</evidence>
<feature type="transmembrane region" description="Helical" evidence="1">
    <location>
        <begin position="6"/>
        <end position="23"/>
    </location>
</feature>
<dbReference type="EMBL" id="AP019831">
    <property type="protein sequence ID" value="BBM45069.1"/>
    <property type="molecule type" value="Genomic_DNA"/>
</dbReference>
<feature type="transmembrane region" description="Helical" evidence="1">
    <location>
        <begin position="30"/>
        <end position="50"/>
    </location>
</feature>